<protein>
    <submittedName>
        <fullName evidence="1">Restriction endonuclease</fullName>
    </submittedName>
</protein>
<name>A0ABX4LQQ7_9BACT</name>
<reference evidence="1 2" key="1">
    <citation type="submission" date="2017-09" db="EMBL/GenBank/DDBJ databases">
        <authorList>
            <person name="Perez-Cataluna A."/>
            <person name="Figueras M.J."/>
            <person name="Salas-Masso N."/>
        </authorList>
    </citation>
    <scope>NUCLEOTIDE SEQUENCE [LARGE SCALE GENOMIC DNA]</scope>
    <source>
        <strain evidence="1 2">F138-33</strain>
    </source>
</reference>
<accession>A0ABX4LQQ7</accession>
<evidence type="ECO:0000313" key="2">
    <source>
        <dbReference type="Proteomes" id="UP000221384"/>
    </source>
</evidence>
<dbReference type="Pfam" id="PF10117">
    <property type="entry name" value="McrBC"/>
    <property type="match status" value="1"/>
</dbReference>
<dbReference type="PANTHER" id="PTHR38733">
    <property type="entry name" value="PROTEIN MCRC"/>
    <property type="match status" value="1"/>
</dbReference>
<keyword evidence="1" id="KW-0540">Nuclease</keyword>
<keyword evidence="1" id="KW-0378">Hydrolase</keyword>
<dbReference type="EMBL" id="NWVW01000018">
    <property type="protein sequence ID" value="PHO08879.1"/>
    <property type="molecule type" value="Genomic_DNA"/>
</dbReference>
<dbReference type="Proteomes" id="UP000221384">
    <property type="component" value="Unassembled WGS sequence"/>
</dbReference>
<organism evidence="1 2">
    <name type="scientific">Malaciobacter canalis</name>
    <dbReference type="NCBI Taxonomy" id="1912871"/>
    <lineage>
        <taxon>Bacteria</taxon>
        <taxon>Pseudomonadati</taxon>
        <taxon>Campylobacterota</taxon>
        <taxon>Epsilonproteobacteria</taxon>
        <taxon>Campylobacterales</taxon>
        <taxon>Arcobacteraceae</taxon>
        <taxon>Malaciobacter</taxon>
    </lineage>
</organism>
<evidence type="ECO:0000313" key="1">
    <source>
        <dbReference type="EMBL" id="PHO08879.1"/>
    </source>
</evidence>
<comment type="caution">
    <text evidence="1">The sequence shown here is derived from an EMBL/GenBank/DDBJ whole genome shotgun (WGS) entry which is preliminary data.</text>
</comment>
<dbReference type="RefSeq" id="WP_099335186.1">
    <property type="nucleotide sequence ID" value="NZ_CP042812.1"/>
</dbReference>
<keyword evidence="1" id="KW-0255">Endonuclease</keyword>
<proteinExistence type="predicted"/>
<keyword evidence="2" id="KW-1185">Reference proteome</keyword>
<gene>
    <name evidence="1" type="ORF">CPG37_12135</name>
</gene>
<dbReference type="GO" id="GO:0004519">
    <property type="term" value="F:endonuclease activity"/>
    <property type="evidence" value="ECO:0007669"/>
    <property type="project" value="UniProtKB-KW"/>
</dbReference>
<dbReference type="InterPro" id="IPR019292">
    <property type="entry name" value="McrC"/>
</dbReference>
<dbReference type="PANTHER" id="PTHR38733:SF1">
    <property type="entry name" value="TYPE IV METHYL-DIRECTED RESTRICTION ENZYME ECOKMCRBC"/>
    <property type="match status" value="1"/>
</dbReference>
<sequence>MKLYEYEKIPSQYEKLIEHIKENIALHQYFKEDWGDVKTKQYCGILSFEKDDYYLLPKISNDENTNLDIFIYMLMYVYDIKLSNEQIASCKNEKSETLLEVLVQMFVQNLLDELKKGIYKEYVTHEDNLRTLKGKYLINENLKYNFVKTKIYCEYDEFSENNTLNQFFLYTIKNLQKFVKNKKYLKQCELIFDEVESFSFDVDLLNIHFTRVNKRFEKSYYLALLLLKRLIPLYSKGKNSFAFLFDMNVLFEKFIAKVIKSIDNNAKIQNQNSFGNLLLKPDIILKNQIIDTKYKRIKSLEDLKQSDKLQAFAYGINYGLKNAVLLYPKHLDDVNKELFLGENENKICLKINSIDLNFEGNFKEFIEEIKRRLERIL</sequence>